<reference evidence="7" key="1">
    <citation type="journal article" date="2023" name="Science">
        <title>Elucidation of the pathway for biosynthesis of saponin adjuvants from the soapbark tree.</title>
        <authorList>
            <person name="Reed J."/>
            <person name="Orme A."/>
            <person name="El-Demerdash A."/>
            <person name="Owen C."/>
            <person name="Martin L.B.B."/>
            <person name="Misra R.C."/>
            <person name="Kikuchi S."/>
            <person name="Rejzek M."/>
            <person name="Martin A.C."/>
            <person name="Harkess A."/>
            <person name="Leebens-Mack J."/>
            <person name="Louveau T."/>
            <person name="Stephenson M.J."/>
            <person name="Osbourn A."/>
        </authorList>
    </citation>
    <scope>NUCLEOTIDE SEQUENCE</scope>
    <source>
        <strain evidence="7">S10</strain>
    </source>
</reference>
<dbReference type="CDD" id="cd00009">
    <property type="entry name" value="AAA"/>
    <property type="match status" value="1"/>
</dbReference>
<dbReference type="SMART" id="SM00382">
    <property type="entry name" value="AAA"/>
    <property type="match status" value="1"/>
</dbReference>
<dbReference type="FunFam" id="3.40.50.300:FF:000010">
    <property type="entry name" value="Chaperone clpB 1, putative"/>
    <property type="match status" value="1"/>
</dbReference>
<dbReference type="InterPro" id="IPR027417">
    <property type="entry name" value="P-loop_NTPase"/>
</dbReference>
<keyword evidence="8" id="KW-1185">Reference proteome</keyword>
<evidence type="ECO:0000313" key="7">
    <source>
        <dbReference type="EMBL" id="KAJ7960973.1"/>
    </source>
</evidence>
<keyword evidence="7" id="KW-0645">Protease</keyword>
<dbReference type="GO" id="GO:0034605">
    <property type="term" value="P:cellular response to heat"/>
    <property type="evidence" value="ECO:0007669"/>
    <property type="project" value="TreeGrafter"/>
</dbReference>
<dbReference type="Pfam" id="PF02861">
    <property type="entry name" value="Clp_N"/>
    <property type="match status" value="1"/>
</dbReference>
<evidence type="ECO:0000256" key="5">
    <source>
        <dbReference type="PROSITE-ProRule" id="PRU01251"/>
    </source>
</evidence>
<dbReference type="PROSITE" id="PS51903">
    <property type="entry name" value="CLP_R"/>
    <property type="match status" value="1"/>
</dbReference>
<dbReference type="Proteomes" id="UP001163823">
    <property type="component" value="Chromosome 8"/>
</dbReference>
<dbReference type="Gene3D" id="1.10.1780.10">
    <property type="entry name" value="Clp, N-terminal domain"/>
    <property type="match status" value="1"/>
</dbReference>
<dbReference type="Gene3D" id="3.40.50.300">
    <property type="entry name" value="P-loop containing nucleotide triphosphate hydrolases"/>
    <property type="match status" value="4"/>
</dbReference>
<dbReference type="InterPro" id="IPR003593">
    <property type="entry name" value="AAA+_ATPase"/>
</dbReference>
<dbReference type="InterPro" id="IPR004176">
    <property type="entry name" value="Clp_R_N"/>
</dbReference>
<evidence type="ECO:0000256" key="4">
    <source>
        <dbReference type="ARBA" id="ARBA00023186"/>
    </source>
</evidence>
<dbReference type="GO" id="GO:0005524">
    <property type="term" value="F:ATP binding"/>
    <property type="evidence" value="ECO:0007669"/>
    <property type="project" value="UniProtKB-KW"/>
</dbReference>
<dbReference type="Pfam" id="PF17871">
    <property type="entry name" value="AAA_lid_9"/>
    <property type="match status" value="1"/>
</dbReference>
<dbReference type="Pfam" id="PF10431">
    <property type="entry name" value="ClpB_D2-small"/>
    <property type="match status" value="1"/>
</dbReference>
<proteinExistence type="predicted"/>
<organism evidence="7 8">
    <name type="scientific">Quillaja saponaria</name>
    <name type="common">Soap bark tree</name>
    <dbReference type="NCBI Taxonomy" id="32244"/>
    <lineage>
        <taxon>Eukaryota</taxon>
        <taxon>Viridiplantae</taxon>
        <taxon>Streptophyta</taxon>
        <taxon>Embryophyta</taxon>
        <taxon>Tracheophyta</taxon>
        <taxon>Spermatophyta</taxon>
        <taxon>Magnoliopsida</taxon>
        <taxon>eudicotyledons</taxon>
        <taxon>Gunneridae</taxon>
        <taxon>Pentapetalae</taxon>
        <taxon>rosids</taxon>
        <taxon>fabids</taxon>
        <taxon>Fabales</taxon>
        <taxon>Quillajaceae</taxon>
        <taxon>Quillaja</taxon>
    </lineage>
</organism>
<comment type="caution">
    <text evidence="7">The sequence shown here is derived from an EMBL/GenBank/DDBJ whole genome shotgun (WGS) entry which is preliminary data.</text>
</comment>
<evidence type="ECO:0000256" key="2">
    <source>
        <dbReference type="ARBA" id="ARBA00022741"/>
    </source>
</evidence>
<dbReference type="InterPro" id="IPR036628">
    <property type="entry name" value="Clp_N_dom_sf"/>
</dbReference>
<dbReference type="SMART" id="SM01086">
    <property type="entry name" value="ClpB_D2-small"/>
    <property type="match status" value="1"/>
</dbReference>
<dbReference type="Pfam" id="PF00004">
    <property type="entry name" value="AAA"/>
    <property type="match status" value="1"/>
</dbReference>
<protein>
    <submittedName>
        <fullName evidence="7">ATP-dependent Clp protease ATP-binding subunit ClpA-like, chloroplastic</fullName>
    </submittedName>
</protein>
<evidence type="ECO:0000256" key="1">
    <source>
        <dbReference type="ARBA" id="ARBA00022737"/>
    </source>
</evidence>
<dbReference type="SUPFAM" id="SSF81923">
    <property type="entry name" value="Double Clp-N motif"/>
    <property type="match status" value="1"/>
</dbReference>
<evidence type="ECO:0000313" key="8">
    <source>
        <dbReference type="Proteomes" id="UP001163823"/>
    </source>
</evidence>
<gene>
    <name evidence="7" type="ORF">O6P43_021338</name>
</gene>
<dbReference type="Gene3D" id="1.10.8.60">
    <property type="match status" value="1"/>
</dbReference>
<keyword evidence="2" id="KW-0547">Nucleotide-binding</keyword>
<dbReference type="GO" id="GO:0008233">
    <property type="term" value="F:peptidase activity"/>
    <property type="evidence" value="ECO:0007669"/>
    <property type="project" value="UniProtKB-KW"/>
</dbReference>
<dbReference type="AlphaFoldDB" id="A0AAD7PMG7"/>
<dbReference type="GO" id="GO:0006508">
    <property type="term" value="P:proteolysis"/>
    <property type="evidence" value="ECO:0007669"/>
    <property type="project" value="UniProtKB-KW"/>
</dbReference>
<evidence type="ECO:0000256" key="3">
    <source>
        <dbReference type="ARBA" id="ARBA00022840"/>
    </source>
</evidence>
<feature type="domain" description="Clp R" evidence="6">
    <location>
        <begin position="2"/>
        <end position="150"/>
    </location>
</feature>
<dbReference type="Pfam" id="PF07724">
    <property type="entry name" value="AAA_2"/>
    <property type="match status" value="1"/>
</dbReference>
<dbReference type="FunFam" id="1.10.8.60:FF:000011">
    <property type="entry name" value="ATP-dependent Clp protease ATP-binding subunit"/>
    <property type="match status" value="1"/>
</dbReference>
<keyword evidence="4" id="KW-0143">Chaperone</keyword>
<dbReference type="KEGG" id="qsa:O6P43_021338"/>
<dbReference type="InterPro" id="IPR041546">
    <property type="entry name" value="ClpA/ClpB_AAA_lid"/>
</dbReference>
<evidence type="ECO:0000259" key="6">
    <source>
        <dbReference type="PROSITE" id="PS51903"/>
    </source>
</evidence>
<keyword evidence="1 5" id="KW-0677">Repeat</keyword>
<dbReference type="CDD" id="cd19499">
    <property type="entry name" value="RecA-like_ClpB_Hsp104-like"/>
    <property type="match status" value="1"/>
</dbReference>
<dbReference type="PANTHER" id="PTHR11638:SF189">
    <property type="entry name" value="CLP R DOMAIN-CONTAINING PROTEIN"/>
    <property type="match status" value="1"/>
</dbReference>
<dbReference type="PANTHER" id="PTHR11638">
    <property type="entry name" value="ATP-DEPENDENT CLP PROTEASE"/>
    <property type="match status" value="1"/>
</dbReference>
<dbReference type="GO" id="GO:0016887">
    <property type="term" value="F:ATP hydrolysis activity"/>
    <property type="evidence" value="ECO:0007669"/>
    <property type="project" value="InterPro"/>
</dbReference>
<keyword evidence="3 7" id="KW-0067">ATP-binding</keyword>
<keyword evidence="7" id="KW-0378">Hydrolase</keyword>
<accession>A0AAD7PMG7</accession>
<name>A0AAD7PMG7_QUISA</name>
<dbReference type="InterPro" id="IPR050130">
    <property type="entry name" value="ClpA_ClpB"/>
</dbReference>
<dbReference type="SUPFAM" id="SSF52540">
    <property type="entry name" value="P-loop containing nucleoside triphosphate hydrolases"/>
    <property type="match status" value="2"/>
</dbReference>
<dbReference type="InterPro" id="IPR019489">
    <property type="entry name" value="Clp_ATPase_C"/>
</dbReference>
<sequence length="805" mass="88824">MLVQLTNPSRKVLMVAAEEATQLGYKYIGAEHILLGLIGQETGIPAKVFHSMGINLKGAREEVEKLVGRGGGTSGSVVSDLQLTLGANRVLRLSFEESRQLGCYYIASGHLLLGLLLECDNVVTRVIENQHGDVNDIRKQVTSMGDLSAEVNEIQQTPSTNVLGSNILSQEVTRMAANSAESYGINFPGGGSGKERHLTPALDVHGTNLTKLAQQKKLNPFLGRKEQVDSVIQTLCRRSKSNPCLIGEPGVGKTAIVEGLAQRIANGDVPKNLKGKKVISLNMANLLSGTNYRGVFEERIRSLLKETEQSGDVILFIDEVHTLIGAGRTEKSTLDAANILKPALARNDIQCIGATTLDEYRNFIDKDPALERRFQPVQVPEPSVDDTIQILKGIRETYEAQHEIHYTDEALVAAAKLSYLYIRDRFLPDKAIDLIDEAGSHVQLRHAQYTRAIGGNDIGTSTPTVTEVDIQNIVSSWTGIPIQKVSSEESACLLKMEETLHKYIIGQDEAVNAISRAIRRSRAGLRSPKKPIASFLFTASKFIGTAPGYRGYEEGGQLTEAVRRRPHTVVLFDEIEKAHPDVLNLMLQVLDDGRLTDSKGRTVYFNNTIIIMTSNVGSSIIDKRSGCSDFVDILDQHDEENSEYKKKDRVIDELRNRFRPEFLNRFDELIVFKQLTKLEVKQIAELMVKEVSDMLQAKDIQLEVTDGFKHKVVEEGYNPSFGVRQLRRTITKLLEDNLAEKVLTKEIKEGHSVVVDVDSGGNVLLLNQQNAVTNGNISLTAVPSPSRGGTRLDTRSLISYKLGAP</sequence>
<dbReference type="EMBL" id="JARAOO010000008">
    <property type="protein sequence ID" value="KAJ7960973.1"/>
    <property type="molecule type" value="Genomic_DNA"/>
</dbReference>
<dbReference type="InterPro" id="IPR003959">
    <property type="entry name" value="ATPase_AAA_core"/>
</dbReference>
<dbReference type="GO" id="GO:0005737">
    <property type="term" value="C:cytoplasm"/>
    <property type="evidence" value="ECO:0007669"/>
    <property type="project" value="TreeGrafter"/>
</dbReference>